<protein>
    <recommendedName>
        <fullName evidence="4">DUF304 domain-containing protein</fullName>
    </recommendedName>
</protein>
<feature type="transmembrane region" description="Helical" evidence="1">
    <location>
        <begin position="20"/>
        <end position="46"/>
    </location>
</feature>
<feature type="transmembrane region" description="Helical" evidence="1">
    <location>
        <begin position="58"/>
        <end position="77"/>
    </location>
</feature>
<comment type="caution">
    <text evidence="2">The sequence shown here is derived from an EMBL/GenBank/DDBJ whole genome shotgun (WGS) entry which is preliminary data.</text>
</comment>
<reference evidence="3" key="1">
    <citation type="journal article" date="2019" name="Int. J. Syst. Evol. Microbiol.">
        <title>The Global Catalogue of Microorganisms (GCM) 10K type strain sequencing project: providing services to taxonomists for standard genome sequencing and annotation.</title>
        <authorList>
            <consortium name="The Broad Institute Genomics Platform"/>
            <consortium name="The Broad Institute Genome Sequencing Center for Infectious Disease"/>
            <person name="Wu L."/>
            <person name="Ma J."/>
        </authorList>
    </citation>
    <scope>NUCLEOTIDE SEQUENCE [LARGE SCALE GENOMIC DNA]</scope>
    <source>
        <strain evidence="3">CCUG 58938</strain>
    </source>
</reference>
<keyword evidence="1" id="KW-0812">Transmembrane</keyword>
<dbReference type="Proteomes" id="UP001597112">
    <property type="component" value="Unassembled WGS sequence"/>
</dbReference>
<name>A0ABW3K5L2_9BACT</name>
<organism evidence="2 3">
    <name type="scientific">Ohtaekwangia kribbensis</name>
    <dbReference type="NCBI Taxonomy" id="688913"/>
    <lineage>
        <taxon>Bacteria</taxon>
        <taxon>Pseudomonadati</taxon>
        <taxon>Bacteroidota</taxon>
        <taxon>Cytophagia</taxon>
        <taxon>Cytophagales</taxon>
        <taxon>Fulvivirgaceae</taxon>
        <taxon>Ohtaekwangia</taxon>
    </lineage>
</organism>
<dbReference type="RefSeq" id="WP_377579675.1">
    <property type="nucleotide sequence ID" value="NZ_JBHTKA010000004.1"/>
</dbReference>
<keyword evidence="1" id="KW-0472">Membrane</keyword>
<evidence type="ECO:0008006" key="4">
    <source>
        <dbReference type="Google" id="ProtNLM"/>
    </source>
</evidence>
<proteinExistence type="predicted"/>
<evidence type="ECO:0000313" key="2">
    <source>
        <dbReference type="EMBL" id="MFD1000272.1"/>
    </source>
</evidence>
<sequence>MNEIQLTKADRETIKTDIKLTSILGLLFSVVLIVLVFIIPLILYFIGKTAGGFAKRSMQIICLLLLPFIAVSWNNILKGLDLIVGRKINFQTTDYQVKETKDGFMLKIISPYKIDFDLFIIPSTLKNNDPITVEIGKLSKTLLHLSQGNENLLERIEEEVEQRYKNV</sequence>
<keyword evidence="3" id="KW-1185">Reference proteome</keyword>
<evidence type="ECO:0000256" key="1">
    <source>
        <dbReference type="SAM" id="Phobius"/>
    </source>
</evidence>
<gene>
    <name evidence="2" type="ORF">ACFQ21_13195</name>
</gene>
<accession>A0ABW3K5L2</accession>
<keyword evidence="1" id="KW-1133">Transmembrane helix</keyword>
<dbReference type="EMBL" id="JBHTKA010000004">
    <property type="protein sequence ID" value="MFD1000272.1"/>
    <property type="molecule type" value="Genomic_DNA"/>
</dbReference>
<evidence type="ECO:0000313" key="3">
    <source>
        <dbReference type="Proteomes" id="UP001597112"/>
    </source>
</evidence>